<dbReference type="InterPro" id="IPR036388">
    <property type="entry name" value="WH-like_DNA-bd_sf"/>
</dbReference>
<proteinExistence type="predicted"/>
<accession>A0A9X1NIV0</accession>
<dbReference type="InterPro" id="IPR000524">
    <property type="entry name" value="Tscrpt_reg_HTH_GntR"/>
</dbReference>
<dbReference type="Gene3D" id="1.10.10.10">
    <property type="entry name" value="Winged helix-like DNA-binding domain superfamily/Winged helix DNA-binding domain"/>
    <property type="match status" value="1"/>
</dbReference>
<dbReference type="SMART" id="SM00866">
    <property type="entry name" value="UTRA"/>
    <property type="match status" value="1"/>
</dbReference>
<evidence type="ECO:0000313" key="6">
    <source>
        <dbReference type="Proteomes" id="UP001138997"/>
    </source>
</evidence>
<dbReference type="SUPFAM" id="SSF46785">
    <property type="entry name" value="Winged helix' DNA-binding domain"/>
    <property type="match status" value="1"/>
</dbReference>
<dbReference type="CDD" id="cd07377">
    <property type="entry name" value="WHTH_GntR"/>
    <property type="match status" value="1"/>
</dbReference>
<dbReference type="SMART" id="SM00345">
    <property type="entry name" value="HTH_GNTR"/>
    <property type="match status" value="1"/>
</dbReference>
<evidence type="ECO:0000313" key="5">
    <source>
        <dbReference type="EMBL" id="MCD5314963.1"/>
    </source>
</evidence>
<gene>
    <name evidence="5" type="ORF">LR394_29075</name>
</gene>
<comment type="caution">
    <text evidence="5">The sequence shown here is derived from an EMBL/GenBank/DDBJ whole genome shotgun (WGS) entry which is preliminary data.</text>
</comment>
<dbReference type="Pfam" id="PF07702">
    <property type="entry name" value="UTRA"/>
    <property type="match status" value="1"/>
</dbReference>
<name>A0A9X1NIV0_9ACTN</name>
<dbReference type="AlphaFoldDB" id="A0A9X1NIV0"/>
<reference evidence="5" key="1">
    <citation type="submission" date="2021-11" db="EMBL/GenBank/DDBJ databases">
        <title>Streptomyces corallinus and Kineosporia corallina sp. nov., two new coral-derived marine actinobacteria.</title>
        <authorList>
            <person name="Buangrab K."/>
            <person name="Sutthacheep M."/>
            <person name="Yeemin T."/>
            <person name="Harunari E."/>
            <person name="Igarashi Y."/>
            <person name="Sripreechasak P."/>
            <person name="Kanchanasin P."/>
            <person name="Tanasupawat S."/>
            <person name="Phongsopitanun W."/>
        </authorList>
    </citation>
    <scope>NUCLEOTIDE SEQUENCE</scope>
    <source>
        <strain evidence="5">JCM 31032</strain>
    </source>
</reference>
<dbReference type="RefSeq" id="WP_231447769.1">
    <property type="nucleotide sequence ID" value="NZ_JAJOMB010000019.1"/>
</dbReference>
<protein>
    <submittedName>
        <fullName evidence="5">GntR family transcriptional regulator</fullName>
    </submittedName>
</protein>
<dbReference type="SUPFAM" id="SSF64288">
    <property type="entry name" value="Chorismate lyase-like"/>
    <property type="match status" value="1"/>
</dbReference>
<dbReference type="InterPro" id="IPR011663">
    <property type="entry name" value="UTRA"/>
</dbReference>
<dbReference type="GO" id="GO:0045892">
    <property type="term" value="P:negative regulation of DNA-templated transcription"/>
    <property type="evidence" value="ECO:0007669"/>
    <property type="project" value="TreeGrafter"/>
</dbReference>
<dbReference type="Pfam" id="PF00392">
    <property type="entry name" value="GntR"/>
    <property type="match status" value="1"/>
</dbReference>
<evidence type="ECO:0000256" key="2">
    <source>
        <dbReference type="ARBA" id="ARBA00023125"/>
    </source>
</evidence>
<dbReference type="InterPro" id="IPR050679">
    <property type="entry name" value="Bact_HTH_transcr_reg"/>
</dbReference>
<dbReference type="EMBL" id="JAJOMB010000019">
    <property type="protein sequence ID" value="MCD5314963.1"/>
    <property type="molecule type" value="Genomic_DNA"/>
</dbReference>
<evidence type="ECO:0000256" key="1">
    <source>
        <dbReference type="ARBA" id="ARBA00023015"/>
    </source>
</evidence>
<keyword evidence="3" id="KW-0804">Transcription</keyword>
<feature type="domain" description="HTH gntR-type" evidence="4">
    <location>
        <begin position="31"/>
        <end position="101"/>
    </location>
</feature>
<dbReference type="Proteomes" id="UP001138997">
    <property type="component" value="Unassembled WGS sequence"/>
</dbReference>
<keyword evidence="1" id="KW-0805">Transcription regulation</keyword>
<dbReference type="GO" id="GO:0003700">
    <property type="term" value="F:DNA-binding transcription factor activity"/>
    <property type="evidence" value="ECO:0007669"/>
    <property type="project" value="InterPro"/>
</dbReference>
<evidence type="ECO:0000259" key="4">
    <source>
        <dbReference type="PROSITE" id="PS50949"/>
    </source>
</evidence>
<keyword evidence="2" id="KW-0238">DNA-binding</keyword>
<keyword evidence="6" id="KW-1185">Reference proteome</keyword>
<evidence type="ECO:0000256" key="3">
    <source>
        <dbReference type="ARBA" id="ARBA00023163"/>
    </source>
</evidence>
<organism evidence="5 6">
    <name type="scientific">Kineosporia babensis</name>
    <dbReference type="NCBI Taxonomy" id="499548"/>
    <lineage>
        <taxon>Bacteria</taxon>
        <taxon>Bacillati</taxon>
        <taxon>Actinomycetota</taxon>
        <taxon>Actinomycetes</taxon>
        <taxon>Kineosporiales</taxon>
        <taxon>Kineosporiaceae</taxon>
        <taxon>Kineosporia</taxon>
    </lineage>
</organism>
<dbReference type="PRINTS" id="PR00035">
    <property type="entry name" value="HTHGNTR"/>
</dbReference>
<dbReference type="PANTHER" id="PTHR44846:SF1">
    <property type="entry name" value="MANNOSYL-D-GLYCERATE TRANSPORT_METABOLISM SYSTEM REPRESSOR MNGR-RELATED"/>
    <property type="match status" value="1"/>
</dbReference>
<dbReference type="InterPro" id="IPR028978">
    <property type="entry name" value="Chorismate_lyase_/UTRA_dom_sf"/>
</dbReference>
<dbReference type="InterPro" id="IPR036390">
    <property type="entry name" value="WH_DNA-bd_sf"/>
</dbReference>
<sequence>MPDISPADDPLPQASAAWTSLRARLSGITDQPPHRIVADDLRERIASGELSSGQRLPAERPLALAVGISRMTLRRAIELLEASGHVVRTPGTRGGVRVSGPRSSVDITDMAGLGAQLLRSARRVTSQVLEAQTRGPDAETASALRLEPGELVHHVVRVRIADDVPVVLERSSFPATLFPDLLDHDLDGSIYALLRDHYGSAPTVASQELAARLPDPADAGLLDLPAEEPVLGVTRTASTARGVAVEFSRDLFRSDLLRITVNGRL</sequence>
<dbReference type="PROSITE" id="PS50949">
    <property type="entry name" value="HTH_GNTR"/>
    <property type="match status" value="1"/>
</dbReference>
<dbReference type="GO" id="GO:0003677">
    <property type="term" value="F:DNA binding"/>
    <property type="evidence" value="ECO:0007669"/>
    <property type="project" value="UniProtKB-KW"/>
</dbReference>
<dbReference type="Gene3D" id="3.40.1410.10">
    <property type="entry name" value="Chorismate lyase-like"/>
    <property type="match status" value="1"/>
</dbReference>
<dbReference type="PANTHER" id="PTHR44846">
    <property type="entry name" value="MANNOSYL-D-GLYCERATE TRANSPORT/METABOLISM SYSTEM REPRESSOR MNGR-RELATED"/>
    <property type="match status" value="1"/>
</dbReference>